<feature type="chain" id="PRO_5046367733" evidence="1">
    <location>
        <begin position="34"/>
        <end position="216"/>
    </location>
</feature>
<protein>
    <submittedName>
        <fullName evidence="2">Uncharacterized protein</fullName>
    </submittedName>
</protein>
<proteinExistence type="predicted"/>
<accession>A0ABY3MWX1</accession>
<dbReference type="EMBL" id="PJAI02000008">
    <property type="protein sequence ID" value="TYK65708.1"/>
    <property type="molecule type" value="Genomic_DNA"/>
</dbReference>
<organism evidence="2 3">
    <name type="scientific">Colwellia echini</name>
    <dbReference type="NCBI Taxonomy" id="1982103"/>
    <lineage>
        <taxon>Bacteria</taxon>
        <taxon>Pseudomonadati</taxon>
        <taxon>Pseudomonadota</taxon>
        <taxon>Gammaproteobacteria</taxon>
        <taxon>Alteromonadales</taxon>
        <taxon>Colwelliaceae</taxon>
        <taxon>Colwellia</taxon>
    </lineage>
</organism>
<sequence length="216" mass="24414">MHFFNRTSFRTLFKTLMSSLVSLLLLTAVPASAENGLEPLDKYQWTYDTDPYGSEAIINEKLIRHSGIWIKFKRAPRINDTRNTWVELIHKIPAATLAGISKIRLTYQCEIPLIVRLSQQNYGKNVDKGGNNISPKFQFELPATKQWVTKEIDLSEFSLPVAKHSNIDIANTELTSVLAPEEIDAIYLIPSFTDKDGGEAIIQVRSIELLPSEKLP</sequence>
<dbReference type="RefSeq" id="WP_101345769.1">
    <property type="nucleotide sequence ID" value="NZ_PJAI02000008.1"/>
</dbReference>
<keyword evidence="1" id="KW-0732">Signal</keyword>
<dbReference type="Proteomes" id="UP000815846">
    <property type="component" value="Unassembled WGS sequence"/>
</dbReference>
<gene>
    <name evidence="2" type="ORF">CWS31_008610</name>
</gene>
<keyword evidence="3" id="KW-1185">Reference proteome</keyword>
<feature type="signal peptide" evidence="1">
    <location>
        <begin position="1"/>
        <end position="33"/>
    </location>
</feature>
<comment type="caution">
    <text evidence="2">The sequence shown here is derived from an EMBL/GenBank/DDBJ whole genome shotgun (WGS) entry which is preliminary data.</text>
</comment>
<evidence type="ECO:0000256" key="1">
    <source>
        <dbReference type="SAM" id="SignalP"/>
    </source>
</evidence>
<reference evidence="2 3" key="1">
    <citation type="submission" date="2019-08" db="EMBL/GenBank/DDBJ databases">
        <title>Microbe sample from Colwellia echini.</title>
        <authorList>
            <person name="Christiansen L."/>
            <person name="Pathiraja D."/>
            <person name="Schultz-Johansen M."/>
            <person name="Choi I.-G."/>
            <person name="Stougaard P."/>
        </authorList>
    </citation>
    <scope>NUCLEOTIDE SEQUENCE [LARGE SCALE GENOMIC DNA]</scope>
    <source>
        <strain evidence="2 3">A3</strain>
    </source>
</reference>
<evidence type="ECO:0000313" key="2">
    <source>
        <dbReference type="EMBL" id="TYK65708.1"/>
    </source>
</evidence>
<name>A0ABY3MWX1_9GAMM</name>
<evidence type="ECO:0000313" key="3">
    <source>
        <dbReference type="Proteomes" id="UP000815846"/>
    </source>
</evidence>